<dbReference type="GO" id="GO:0038023">
    <property type="term" value="F:signaling receptor activity"/>
    <property type="evidence" value="ECO:0007669"/>
    <property type="project" value="TreeGrafter"/>
</dbReference>
<feature type="transmembrane region" description="Helical" evidence="7">
    <location>
        <begin position="281"/>
        <end position="299"/>
    </location>
</feature>
<evidence type="ECO:0000313" key="11">
    <source>
        <dbReference type="Proteomes" id="UP000054053"/>
    </source>
</evidence>
<organism evidence="8 11">
    <name type="scientific">Ustilaginoidea virens</name>
    <name type="common">Rice false smut fungus</name>
    <name type="synonym">Villosiclava virens</name>
    <dbReference type="NCBI Taxonomy" id="1159556"/>
    <lineage>
        <taxon>Eukaryota</taxon>
        <taxon>Fungi</taxon>
        <taxon>Dikarya</taxon>
        <taxon>Ascomycota</taxon>
        <taxon>Pezizomycotina</taxon>
        <taxon>Sordariomycetes</taxon>
        <taxon>Hypocreomycetidae</taxon>
        <taxon>Hypocreales</taxon>
        <taxon>Clavicipitaceae</taxon>
        <taxon>Ustilaginoidea</taxon>
    </lineage>
</organism>
<keyword evidence="3 7" id="KW-1133">Transmembrane helix</keyword>
<evidence type="ECO:0000256" key="4">
    <source>
        <dbReference type="ARBA" id="ARBA00023136"/>
    </source>
</evidence>
<evidence type="ECO:0000313" key="10">
    <source>
        <dbReference type="Proteomes" id="UP000027002"/>
    </source>
</evidence>
<reference evidence="8" key="1">
    <citation type="journal article" date="2016" name="Genome Announc.">
        <title>Genome Sequence of Ustilaginoidea virens IPU010, a Rice Pathogenic Fungus Causing False Smut.</title>
        <authorList>
            <person name="Kumagai T."/>
            <person name="Ishii T."/>
            <person name="Terai G."/>
            <person name="Umemura M."/>
            <person name="Machida M."/>
            <person name="Asai K."/>
        </authorList>
    </citation>
    <scope>NUCLEOTIDE SEQUENCE [LARGE SCALE GENOMIC DNA]</scope>
    <source>
        <strain evidence="8">IPU010</strain>
    </source>
</reference>
<proteinExistence type="predicted"/>
<feature type="binding site" evidence="5">
    <location>
        <position position="334"/>
    </location>
    <ligand>
        <name>Zn(2+)</name>
        <dbReference type="ChEBI" id="CHEBI:29105"/>
    </ligand>
</feature>
<dbReference type="GeneID" id="66063344"/>
<dbReference type="GO" id="GO:0016020">
    <property type="term" value="C:membrane"/>
    <property type="evidence" value="ECO:0007669"/>
    <property type="project" value="UniProtKB-SubCell"/>
</dbReference>
<evidence type="ECO:0000256" key="1">
    <source>
        <dbReference type="ARBA" id="ARBA00004141"/>
    </source>
</evidence>
<feature type="binding site" evidence="5">
    <location>
        <position position="483"/>
    </location>
    <ligand>
        <name>Zn(2+)</name>
        <dbReference type="ChEBI" id="CHEBI:29105"/>
    </ligand>
</feature>
<dbReference type="Pfam" id="PF03006">
    <property type="entry name" value="HlyIII"/>
    <property type="match status" value="1"/>
</dbReference>
<dbReference type="KEGG" id="uvi:66063344"/>
<dbReference type="GO" id="GO:0046872">
    <property type="term" value="F:metal ion binding"/>
    <property type="evidence" value="ECO:0007669"/>
    <property type="project" value="UniProtKB-KW"/>
</dbReference>
<accession>A0A063C8C6</accession>
<comment type="subcellular location">
    <subcellularLocation>
        <location evidence="1">Membrane</location>
        <topology evidence="1">Multi-pass membrane protein</topology>
    </subcellularLocation>
</comment>
<protein>
    <submittedName>
        <fullName evidence="8">Uncharacterized protein</fullName>
    </submittedName>
</protein>
<dbReference type="PANTHER" id="PTHR20855:SF97">
    <property type="entry name" value="ADIPOR-LIKE RECEPTOR IZH3-RELATED"/>
    <property type="match status" value="1"/>
</dbReference>
<dbReference type="RefSeq" id="XP_042995998.1">
    <property type="nucleotide sequence ID" value="XM_043140064.1"/>
</dbReference>
<dbReference type="InterPro" id="IPR004254">
    <property type="entry name" value="AdipoR/HlyIII-related"/>
</dbReference>
<feature type="transmembrane region" description="Helical" evidence="7">
    <location>
        <begin position="377"/>
        <end position="396"/>
    </location>
</feature>
<keyword evidence="10" id="KW-1185">Reference proteome</keyword>
<dbReference type="AlphaFoldDB" id="A0A063C8C6"/>
<evidence type="ECO:0000256" key="6">
    <source>
        <dbReference type="SAM" id="MobiDB-lite"/>
    </source>
</evidence>
<dbReference type="EMBL" id="BBTG02000045">
    <property type="protein sequence ID" value="GAO19250.1"/>
    <property type="molecule type" value="Genomic_DNA"/>
</dbReference>
<feature type="transmembrane region" description="Helical" evidence="7">
    <location>
        <begin position="345"/>
        <end position="365"/>
    </location>
</feature>
<name>A0A063C8C6_USTVR</name>
<keyword evidence="2 7" id="KW-0812">Transmembrane</keyword>
<evidence type="ECO:0000313" key="9">
    <source>
        <dbReference type="EMBL" id="QUC18325.1"/>
    </source>
</evidence>
<dbReference type="HOGENOM" id="CLU_029962_0_0_1"/>
<keyword evidence="4 7" id="KW-0472">Membrane</keyword>
<feature type="transmembrane region" description="Helical" evidence="7">
    <location>
        <begin position="311"/>
        <end position="333"/>
    </location>
</feature>
<feature type="transmembrane region" description="Helical" evidence="7">
    <location>
        <begin position="408"/>
        <end position="427"/>
    </location>
</feature>
<evidence type="ECO:0000256" key="5">
    <source>
        <dbReference type="PIRSR" id="PIRSR604254-1"/>
    </source>
</evidence>
<feature type="transmembrane region" description="Helical" evidence="7">
    <location>
        <begin position="480"/>
        <end position="497"/>
    </location>
</feature>
<evidence type="ECO:0000256" key="3">
    <source>
        <dbReference type="ARBA" id="ARBA00022989"/>
    </source>
</evidence>
<evidence type="ECO:0000256" key="2">
    <source>
        <dbReference type="ARBA" id="ARBA00022692"/>
    </source>
</evidence>
<reference evidence="11" key="2">
    <citation type="journal article" date="2016" name="Genome Announc.">
        <title>Genome sequence of Ustilaginoidea virens IPU010, a rice pathogenic fungus causing false smut.</title>
        <authorList>
            <person name="Kumagai T."/>
            <person name="Ishii T."/>
            <person name="Terai G."/>
            <person name="Umemura M."/>
            <person name="Machida M."/>
            <person name="Asai K."/>
        </authorList>
    </citation>
    <scope>NUCLEOTIDE SEQUENCE [LARGE SCALE GENOMIC DNA]</scope>
    <source>
        <strain evidence="11">IPU010</strain>
    </source>
</reference>
<dbReference type="Proteomes" id="UP000027002">
    <property type="component" value="Chromosome 2"/>
</dbReference>
<dbReference type="STRING" id="1159556.A0A063C8C6"/>
<feature type="transmembrane region" description="Helical" evidence="7">
    <location>
        <begin position="439"/>
        <end position="460"/>
    </location>
</feature>
<keyword evidence="5" id="KW-0479">Metal-binding</keyword>
<reference evidence="9" key="3">
    <citation type="submission" date="2020-03" db="EMBL/GenBank/DDBJ databases">
        <title>A mixture of massive structural variations and highly conserved coding sequences in Ustilaginoidea virens genome.</title>
        <authorList>
            <person name="Zhang K."/>
            <person name="Zhao Z."/>
            <person name="Zhang Z."/>
            <person name="Li Y."/>
            <person name="Hsiang T."/>
            <person name="Sun W."/>
        </authorList>
    </citation>
    <scope>NUCLEOTIDE SEQUENCE</scope>
    <source>
        <strain evidence="9">UV-8b</strain>
    </source>
</reference>
<evidence type="ECO:0000256" key="7">
    <source>
        <dbReference type="SAM" id="Phobius"/>
    </source>
</evidence>
<dbReference type="Proteomes" id="UP000054053">
    <property type="component" value="Unassembled WGS sequence"/>
</dbReference>
<dbReference type="OrthoDB" id="5585746at2759"/>
<dbReference type="EMBL" id="CP072754">
    <property type="protein sequence ID" value="QUC18325.1"/>
    <property type="molecule type" value="Genomic_DNA"/>
</dbReference>
<gene>
    <name evidence="9" type="ORF">UV8b_02566</name>
    <name evidence="8" type="ORF">UVI_02054970</name>
</gene>
<dbReference type="PANTHER" id="PTHR20855">
    <property type="entry name" value="ADIPOR/PROGESTIN RECEPTOR-RELATED"/>
    <property type="match status" value="1"/>
</dbReference>
<feature type="region of interest" description="Disordered" evidence="6">
    <location>
        <begin position="23"/>
        <end position="55"/>
    </location>
</feature>
<dbReference type="GO" id="GO:0006882">
    <property type="term" value="P:intracellular zinc ion homeostasis"/>
    <property type="evidence" value="ECO:0007669"/>
    <property type="project" value="TreeGrafter"/>
</dbReference>
<feature type="compositionally biased region" description="Low complexity" evidence="6">
    <location>
        <begin position="23"/>
        <end position="32"/>
    </location>
</feature>
<keyword evidence="5" id="KW-0862">Zinc</keyword>
<feature type="binding site" evidence="5">
    <location>
        <position position="479"/>
    </location>
    <ligand>
        <name>Zn(2+)</name>
        <dbReference type="ChEBI" id="CHEBI:29105"/>
    </ligand>
</feature>
<sequence length="514" mass="56815">MSDVTTALTSACGYKLREDESSANAAAAASSSGTDSHTADRPSTRRRRHSSSVLPRPRSIVETIMDSEEGLLLKVDLFLSELERRLDFIESYCGDPGKDYSFSRALATLQAVRSRCCQASEEVLGAGRRRLQIMVETLETRYHETLAATGSLHEKARVGVDLLEGMLSEFEARALKLREQGLANAAEAFMGEGRRVASESIERAREVVDEGLGRARRAALSLEEHIQQAIAQARETRLLHYHDLPIPWRNNPHITKGYRFTQTKIECVQSAFNMSNEFINIWSHVVGLFLVLAVALYFYPSSANFSLSSKSDVFVAAVFFAMACLTLVCSTIWHTMNAVADVNAISIFACVDYTGISLLIAASILTTEYTAFYCDLWSRWVYMTLTAGLGIGGVVLPWHPSFNGPDMAWARVAFFVGLALTGFMPMLQLSLTHGPDFVITFYSPILKSLLVYFGGAIVYASKIPERWWPGVFDYVGGSHNLWHAAVLGGILFHYTAMQTFFSSAFHRAEGGCPA</sequence>
<evidence type="ECO:0000313" key="8">
    <source>
        <dbReference type="EMBL" id="GAO19250.1"/>
    </source>
</evidence>